<organism evidence="1">
    <name type="scientific">marine sediment metagenome</name>
    <dbReference type="NCBI Taxonomy" id="412755"/>
    <lineage>
        <taxon>unclassified sequences</taxon>
        <taxon>metagenomes</taxon>
        <taxon>ecological metagenomes</taxon>
    </lineage>
</organism>
<protein>
    <submittedName>
        <fullName evidence="1">Uncharacterized protein</fullName>
    </submittedName>
</protein>
<reference evidence="1" key="1">
    <citation type="journal article" date="2015" name="Nature">
        <title>Complex archaea that bridge the gap between prokaryotes and eukaryotes.</title>
        <authorList>
            <person name="Spang A."/>
            <person name="Saw J.H."/>
            <person name="Jorgensen S.L."/>
            <person name="Zaremba-Niedzwiedzka K."/>
            <person name="Martijn J."/>
            <person name="Lind A.E."/>
            <person name="van Eijk R."/>
            <person name="Schleper C."/>
            <person name="Guy L."/>
            <person name="Ettema T.J."/>
        </authorList>
    </citation>
    <scope>NUCLEOTIDE SEQUENCE</scope>
</reference>
<sequence>MPAEGEIQVANVHVGGLTSTGGAAFPFEAGARGEAVRLLAVHYSYQPFPANGSYLIFAGLSSNPETSTAPPASFLAFLADKAIYGASAYSINEVVGAAGVWQVRTSTQVIPLYGIIRPRRQLVVVHMTIGGIFEIKAEIYYQPVALGKTDLDALNLKYGKYRRTA</sequence>
<dbReference type="EMBL" id="LAZR01022635">
    <property type="protein sequence ID" value="KKL81201.1"/>
    <property type="molecule type" value="Genomic_DNA"/>
</dbReference>
<gene>
    <name evidence="1" type="ORF">LCGC14_1997140</name>
</gene>
<comment type="caution">
    <text evidence="1">The sequence shown here is derived from an EMBL/GenBank/DDBJ whole genome shotgun (WGS) entry which is preliminary data.</text>
</comment>
<name>A0A0F9FSA1_9ZZZZ</name>
<accession>A0A0F9FSA1</accession>
<dbReference type="AlphaFoldDB" id="A0A0F9FSA1"/>
<proteinExistence type="predicted"/>
<evidence type="ECO:0000313" key="1">
    <source>
        <dbReference type="EMBL" id="KKL81201.1"/>
    </source>
</evidence>